<reference evidence="2 3" key="1">
    <citation type="journal article" date="2016" name="Nat. Commun.">
        <title>Thousands of microbial genomes shed light on interconnected biogeochemical processes in an aquifer system.</title>
        <authorList>
            <person name="Anantharaman K."/>
            <person name="Brown C.T."/>
            <person name="Hug L.A."/>
            <person name="Sharon I."/>
            <person name="Castelle C.J."/>
            <person name="Probst A.J."/>
            <person name="Thomas B.C."/>
            <person name="Singh A."/>
            <person name="Wilkins M.J."/>
            <person name="Karaoz U."/>
            <person name="Brodie E.L."/>
            <person name="Williams K.H."/>
            <person name="Hubbard S.S."/>
            <person name="Banfield J.F."/>
        </authorList>
    </citation>
    <scope>NUCLEOTIDE SEQUENCE [LARGE SCALE GENOMIC DNA]</scope>
</reference>
<dbReference type="InterPro" id="IPR003489">
    <property type="entry name" value="RHF/RaiA"/>
</dbReference>
<dbReference type="GO" id="GO:0022627">
    <property type="term" value="C:cytosolic small ribosomal subunit"/>
    <property type="evidence" value="ECO:0007669"/>
    <property type="project" value="TreeGrafter"/>
</dbReference>
<dbReference type="EMBL" id="MHKI01000001">
    <property type="protein sequence ID" value="OGY88381.1"/>
    <property type="molecule type" value="Genomic_DNA"/>
</dbReference>
<dbReference type="PANTHER" id="PTHR33231">
    <property type="entry name" value="30S RIBOSOMAL PROTEIN"/>
    <property type="match status" value="1"/>
</dbReference>
<dbReference type="InterPro" id="IPR050574">
    <property type="entry name" value="HPF/YfiA_ribosome-assoc"/>
</dbReference>
<comment type="caution">
    <text evidence="2">The sequence shown here is derived from an EMBL/GenBank/DDBJ whole genome shotgun (WGS) entry which is preliminary data.</text>
</comment>
<dbReference type="GO" id="GO:0045900">
    <property type="term" value="P:negative regulation of translational elongation"/>
    <property type="evidence" value="ECO:0007669"/>
    <property type="project" value="TreeGrafter"/>
</dbReference>
<dbReference type="SUPFAM" id="SSF69754">
    <property type="entry name" value="Ribosome binding protein Y (YfiA homologue)"/>
    <property type="match status" value="1"/>
</dbReference>
<keyword evidence="1" id="KW-0810">Translation regulation</keyword>
<organism evidence="2 3">
    <name type="scientific">Candidatus Kerfeldbacteria bacterium RIFOXYB2_FULL_38_14</name>
    <dbReference type="NCBI Taxonomy" id="1798547"/>
    <lineage>
        <taxon>Bacteria</taxon>
        <taxon>Candidatus Kerfeldiibacteriota</taxon>
    </lineage>
</organism>
<dbReference type="Gene3D" id="3.30.160.100">
    <property type="entry name" value="Ribosome hibernation promotion factor-like"/>
    <property type="match status" value="1"/>
</dbReference>
<dbReference type="Pfam" id="PF02482">
    <property type="entry name" value="Ribosomal_S30AE"/>
    <property type="match status" value="1"/>
</dbReference>
<dbReference type="NCBIfam" id="TIGR00741">
    <property type="entry name" value="yfiA"/>
    <property type="match status" value="1"/>
</dbReference>
<dbReference type="CDD" id="cd00552">
    <property type="entry name" value="RaiA"/>
    <property type="match status" value="1"/>
</dbReference>
<dbReference type="Proteomes" id="UP000176420">
    <property type="component" value="Unassembled WGS sequence"/>
</dbReference>
<evidence type="ECO:0000256" key="1">
    <source>
        <dbReference type="ARBA" id="ARBA00022845"/>
    </source>
</evidence>
<dbReference type="AlphaFoldDB" id="A0A1G2BGS2"/>
<dbReference type="InterPro" id="IPR036567">
    <property type="entry name" value="RHF-like"/>
</dbReference>
<dbReference type="PANTHER" id="PTHR33231:SF1">
    <property type="entry name" value="30S RIBOSOMAL PROTEIN"/>
    <property type="match status" value="1"/>
</dbReference>
<protein>
    <submittedName>
        <fullName evidence="2">Ribosomal subunit interface protein</fullName>
    </submittedName>
</protein>
<evidence type="ECO:0000313" key="2">
    <source>
        <dbReference type="EMBL" id="OGY88381.1"/>
    </source>
</evidence>
<evidence type="ECO:0000313" key="3">
    <source>
        <dbReference type="Proteomes" id="UP000176420"/>
    </source>
</evidence>
<proteinExistence type="predicted"/>
<sequence length="121" mass="14654">MPTNITAKQFELTDAIKHYIEEKTASFAHHFEKIIELDVEIDKNTHHNKGAIFHVRMNLDVPQQLLRVEETQEDLYAAIDLCRDQMDRQIQKYKEKFKSKKQREWKNRRSFKSMLTFWKKS</sequence>
<name>A0A1G2BGS2_9BACT</name>
<dbReference type="GO" id="GO:0043024">
    <property type="term" value="F:ribosomal small subunit binding"/>
    <property type="evidence" value="ECO:0007669"/>
    <property type="project" value="TreeGrafter"/>
</dbReference>
<accession>A0A1G2BGS2</accession>
<gene>
    <name evidence="2" type="ORF">A2319_05080</name>
</gene>